<dbReference type="Proteomes" id="UP000231279">
    <property type="component" value="Unassembled WGS sequence"/>
</dbReference>
<dbReference type="PANTHER" id="PTHR11467:SF109">
    <property type="entry name" value="H15 DOMAIN-CONTAINING PROTEIN"/>
    <property type="match status" value="1"/>
</dbReference>
<name>A0A2G9I8L6_9LAMI</name>
<evidence type="ECO:0000313" key="7">
    <source>
        <dbReference type="Proteomes" id="UP000231279"/>
    </source>
</evidence>
<evidence type="ECO:0000256" key="2">
    <source>
        <dbReference type="ARBA" id="ARBA00023125"/>
    </source>
</evidence>
<protein>
    <recommendedName>
        <fullName evidence="5">H15 domain-containing protein</fullName>
    </recommendedName>
</protein>
<sequence length="567" mass="64610">MKTPTQSHSSRPNAKTLVQNSKIHIDQKIITKAMEKFQEFVFKIAETHRNAPLALEAKKKLQSRLNQFFSQYKTPDHPPYSAMIERALRELNEKGGSSEESISQFLKKEYSDLPWAHLTLLKHHLGRLCESGDIVVTLGKRYMLAAVNPSPDSSSKSNKKPSRKRKGKWRWDGKRKRNKQKGDKVEVAEKCREYDVQEQQLTEDGVNVEHKQVKEDQTKILLSCDDGVNVEHKQVKEDQTKISLSCDDGEYGVFGNPRSFPTELQLEEEQPADKLPELATPERPPGFESVIVQSLSQFGVDGTNECYRQEQATITPIELGTLSKSEDHHSLQLELSNVVRPQYQENTPELTPITEQQQQQEEKQTDLLREDDASETKNRAIRTYSRRGKAKSQQPQDVDMKLKQVAEPPSVNPLEPNTIIDIYNLSLASKFEVAKDEKSTDSLRPEHQCTVYRLRSGASKLKPVAEVSNKADARNESPCYLEIPQPPKPELDAKVQQNFAFVDYQSRQDLEQADKSACSAEVEAVKIEELLPSNDFTPACAEKSLEEQLKPPWRGRLRKRRRRSAIA</sequence>
<dbReference type="GO" id="GO:0000786">
    <property type="term" value="C:nucleosome"/>
    <property type="evidence" value="ECO:0007669"/>
    <property type="project" value="InterPro"/>
</dbReference>
<dbReference type="Gene3D" id="1.10.10.10">
    <property type="entry name" value="Winged helix-like DNA-binding domain superfamily/Winged helix DNA-binding domain"/>
    <property type="match status" value="1"/>
</dbReference>
<dbReference type="InterPro" id="IPR005818">
    <property type="entry name" value="Histone_H1/H5_H15"/>
</dbReference>
<dbReference type="OrthoDB" id="1110759at2759"/>
<dbReference type="SUPFAM" id="SSF46785">
    <property type="entry name" value="Winged helix' DNA-binding domain"/>
    <property type="match status" value="1"/>
</dbReference>
<dbReference type="GO" id="GO:0005730">
    <property type="term" value="C:nucleolus"/>
    <property type="evidence" value="ECO:0007669"/>
    <property type="project" value="TreeGrafter"/>
</dbReference>
<gene>
    <name evidence="6" type="ORF">CDL12_01259</name>
</gene>
<evidence type="ECO:0000313" key="6">
    <source>
        <dbReference type="EMBL" id="PIN25980.1"/>
    </source>
</evidence>
<dbReference type="GO" id="GO:0003690">
    <property type="term" value="F:double-stranded DNA binding"/>
    <property type="evidence" value="ECO:0007669"/>
    <property type="project" value="TreeGrafter"/>
</dbReference>
<feature type="region of interest" description="Disordered" evidence="4">
    <location>
        <begin position="349"/>
        <end position="399"/>
    </location>
</feature>
<dbReference type="SMART" id="SM00526">
    <property type="entry name" value="H15"/>
    <property type="match status" value="1"/>
</dbReference>
<proteinExistence type="predicted"/>
<organism evidence="6 7">
    <name type="scientific">Handroanthus impetiginosus</name>
    <dbReference type="NCBI Taxonomy" id="429701"/>
    <lineage>
        <taxon>Eukaryota</taxon>
        <taxon>Viridiplantae</taxon>
        <taxon>Streptophyta</taxon>
        <taxon>Embryophyta</taxon>
        <taxon>Tracheophyta</taxon>
        <taxon>Spermatophyta</taxon>
        <taxon>Magnoliopsida</taxon>
        <taxon>eudicotyledons</taxon>
        <taxon>Gunneridae</taxon>
        <taxon>Pentapetalae</taxon>
        <taxon>asterids</taxon>
        <taxon>lamiids</taxon>
        <taxon>Lamiales</taxon>
        <taxon>Bignoniaceae</taxon>
        <taxon>Crescentiina</taxon>
        <taxon>Tabebuia alliance</taxon>
        <taxon>Handroanthus</taxon>
    </lineage>
</organism>
<feature type="compositionally biased region" description="Basic and acidic residues" evidence="4">
    <location>
        <begin position="360"/>
        <end position="378"/>
    </location>
</feature>
<comment type="caution">
    <text evidence="6">The sequence shown here is derived from an EMBL/GenBank/DDBJ whole genome shotgun (WGS) entry which is preliminary data.</text>
</comment>
<keyword evidence="7" id="KW-1185">Reference proteome</keyword>
<evidence type="ECO:0000256" key="1">
    <source>
        <dbReference type="ARBA" id="ARBA00004123"/>
    </source>
</evidence>
<evidence type="ECO:0000256" key="4">
    <source>
        <dbReference type="SAM" id="MobiDB-lite"/>
    </source>
</evidence>
<dbReference type="GO" id="GO:0031492">
    <property type="term" value="F:nucleosomal DNA binding"/>
    <property type="evidence" value="ECO:0007669"/>
    <property type="project" value="TreeGrafter"/>
</dbReference>
<dbReference type="GO" id="GO:0030261">
    <property type="term" value="P:chromosome condensation"/>
    <property type="evidence" value="ECO:0007669"/>
    <property type="project" value="TreeGrafter"/>
</dbReference>
<evidence type="ECO:0000256" key="3">
    <source>
        <dbReference type="ARBA" id="ARBA00023242"/>
    </source>
</evidence>
<comment type="subcellular location">
    <subcellularLocation>
        <location evidence="1">Nucleus</location>
    </subcellularLocation>
</comment>
<dbReference type="GO" id="GO:0006334">
    <property type="term" value="P:nucleosome assembly"/>
    <property type="evidence" value="ECO:0007669"/>
    <property type="project" value="InterPro"/>
</dbReference>
<evidence type="ECO:0000259" key="5">
    <source>
        <dbReference type="PROSITE" id="PS51504"/>
    </source>
</evidence>
<dbReference type="EMBL" id="NKXS01000159">
    <property type="protein sequence ID" value="PIN25980.1"/>
    <property type="molecule type" value="Genomic_DNA"/>
</dbReference>
<dbReference type="PANTHER" id="PTHR11467">
    <property type="entry name" value="HISTONE H1"/>
    <property type="match status" value="1"/>
</dbReference>
<dbReference type="PROSITE" id="PS51504">
    <property type="entry name" value="H15"/>
    <property type="match status" value="1"/>
</dbReference>
<feature type="compositionally biased region" description="Basic residues" evidence="4">
    <location>
        <begin position="157"/>
        <end position="179"/>
    </location>
</feature>
<dbReference type="Pfam" id="PF00538">
    <property type="entry name" value="Linker_histone"/>
    <property type="match status" value="1"/>
</dbReference>
<dbReference type="InterPro" id="IPR036388">
    <property type="entry name" value="WH-like_DNA-bd_sf"/>
</dbReference>
<keyword evidence="3" id="KW-0539">Nucleus</keyword>
<reference evidence="7" key="1">
    <citation type="journal article" date="2018" name="Gigascience">
        <title>Genome assembly of the Pink Ipe (Handroanthus impetiginosus, Bignoniaceae), a highly valued, ecologically keystone Neotropical timber forest tree.</title>
        <authorList>
            <person name="Silva-Junior O.B."/>
            <person name="Grattapaglia D."/>
            <person name="Novaes E."/>
            <person name="Collevatti R.G."/>
        </authorList>
    </citation>
    <scope>NUCLEOTIDE SEQUENCE [LARGE SCALE GENOMIC DNA]</scope>
    <source>
        <strain evidence="7">cv. UFG-1</strain>
    </source>
</reference>
<feature type="region of interest" description="Disordered" evidence="4">
    <location>
        <begin position="147"/>
        <end position="186"/>
    </location>
</feature>
<accession>A0A2G9I8L6</accession>
<dbReference type="AlphaFoldDB" id="A0A2G9I8L6"/>
<keyword evidence="2" id="KW-0238">DNA-binding</keyword>
<dbReference type="InterPro" id="IPR036390">
    <property type="entry name" value="WH_DNA-bd_sf"/>
</dbReference>
<feature type="domain" description="H15" evidence="5">
    <location>
        <begin position="76"/>
        <end position="146"/>
    </location>
</feature>
<dbReference type="GO" id="GO:0045910">
    <property type="term" value="P:negative regulation of DNA recombination"/>
    <property type="evidence" value="ECO:0007669"/>
    <property type="project" value="TreeGrafter"/>
</dbReference>
<dbReference type="STRING" id="429701.A0A2G9I8L6"/>